<proteinExistence type="predicted"/>
<dbReference type="EMBL" id="CAJOBC010005882">
    <property type="protein sequence ID" value="CAF3879031.1"/>
    <property type="molecule type" value="Genomic_DNA"/>
</dbReference>
<name>A0A814Q451_9BILA</name>
<organism evidence="1 3">
    <name type="scientific">Didymodactylos carnosus</name>
    <dbReference type="NCBI Taxonomy" id="1234261"/>
    <lineage>
        <taxon>Eukaryota</taxon>
        <taxon>Metazoa</taxon>
        <taxon>Spiralia</taxon>
        <taxon>Gnathifera</taxon>
        <taxon>Rotifera</taxon>
        <taxon>Eurotatoria</taxon>
        <taxon>Bdelloidea</taxon>
        <taxon>Philodinida</taxon>
        <taxon>Philodinidae</taxon>
        <taxon>Didymodactylos</taxon>
    </lineage>
</organism>
<dbReference type="EMBL" id="CAJNOQ010005883">
    <property type="protein sequence ID" value="CAF1115041.1"/>
    <property type="molecule type" value="Genomic_DNA"/>
</dbReference>
<feature type="non-terminal residue" evidence="1">
    <location>
        <position position="273"/>
    </location>
</feature>
<dbReference type="AlphaFoldDB" id="A0A814Q451"/>
<sequence>SDLVQQHLHGTEISPVLPLHLPPQYTAIVKWILNDVQDDDIREELKMNYKSIYYLESMHGTKSEYTRHVKIEVLNRREYESLLNSGKVNLMGDTFDICRRCGGDRTNIQAHKSCIVKCHHCGGEHEATSYKCPLISDFRRELIRQLKNHPERLPPQVQLFIPSDYRNKKDGARTIFSSRRYDGGPYQNSVNQNYYDRNDSQAWPSLVPVITTNTTSVSTQSELNEKIKTLAKRLEDVKKSHEAEKEIIDLKYKNHIAAMNQAWLLMEQGHEIQ</sequence>
<protein>
    <submittedName>
        <fullName evidence="1">Uncharacterized protein</fullName>
    </submittedName>
</protein>
<evidence type="ECO:0000313" key="3">
    <source>
        <dbReference type="Proteomes" id="UP000663829"/>
    </source>
</evidence>
<dbReference type="OrthoDB" id="7477923at2759"/>
<dbReference type="Proteomes" id="UP000663829">
    <property type="component" value="Unassembled WGS sequence"/>
</dbReference>
<accession>A0A814Q451</accession>
<evidence type="ECO:0000313" key="2">
    <source>
        <dbReference type="EMBL" id="CAF3879031.1"/>
    </source>
</evidence>
<evidence type="ECO:0000313" key="1">
    <source>
        <dbReference type="EMBL" id="CAF1115041.1"/>
    </source>
</evidence>
<dbReference type="Proteomes" id="UP000681722">
    <property type="component" value="Unassembled WGS sequence"/>
</dbReference>
<keyword evidence="3" id="KW-1185">Reference proteome</keyword>
<reference evidence="1" key="1">
    <citation type="submission" date="2021-02" db="EMBL/GenBank/DDBJ databases">
        <authorList>
            <person name="Nowell W R."/>
        </authorList>
    </citation>
    <scope>NUCLEOTIDE SEQUENCE</scope>
</reference>
<gene>
    <name evidence="1" type="ORF">GPM918_LOCUS19415</name>
    <name evidence="2" type="ORF">SRO942_LOCUS19411</name>
</gene>
<comment type="caution">
    <text evidence="1">The sequence shown here is derived from an EMBL/GenBank/DDBJ whole genome shotgun (WGS) entry which is preliminary data.</text>
</comment>